<evidence type="ECO:0000313" key="2">
    <source>
        <dbReference type="Proteomes" id="UP001642484"/>
    </source>
</evidence>
<protein>
    <recommendedName>
        <fullName evidence="3">NYN domain-containing protein</fullName>
    </recommendedName>
</protein>
<proteinExistence type="predicted"/>
<accession>A0ABP0IYR0</accession>
<dbReference type="EMBL" id="CAXAMN010004002">
    <property type="protein sequence ID" value="CAK9007227.1"/>
    <property type="molecule type" value="Genomic_DNA"/>
</dbReference>
<name>A0ABP0IYR0_9DINO</name>
<comment type="caution">
    <text evidence="1">The sequence shown here is derived from an EMBL/GenBank/DDBJ whole genome shotgun (WGS) entry which is preliminary data.</text>
</comment>
<gene>
    <name evidence="1" type="ORF">CCMP2556_LOCUS8758</name>
</gene>
<sequence>MSLSLRHAPFIVLSPLDHSPAHRDVQQNARGDACGFHRLGRRWCQAVLAGATSIRAKSRQQALAGAPSRRTQLLVDADQFSIEMIQEAIRLLGGHGQVTTFIFAEPGRRRNAHWAALLRQRGIRFCAVPRGGSPHREPNDEALVEALHGLARNTEDIALLTSDCGFLPTLLAIQELTLLATRAMQVLIPQNRYGVIACYEAAGLPVLRLCLPPVAFTRVRATLQVDGQGFVHLDHSEPLDEDQVLEQQQAVLKFLDGGRGRRHQEFLIHNMAKWWFLNSRGPLVVYPEQFTILAMQELIQTKQQWKECDFSSLAFFLPYSSVKGRLSEEAAKTYSHVEAKAIFLGDGPFMLVDSPELTSEALRKLGYMDDEFNQDLREAMFCFVNSNDNKNHLRKMSLLPVPGDSLQDVERKLHRAFVSHGSQGRWQRKNGGDARNGATRPLRHILQKAQILDRRRSYSKAEIFEAMKVYAQQNALPAAKTFNALAFRVMRQHLKDPQCRPVIEFEDKRLRGPGVRSSAQLWSMEDKIVLYNPEDFHHNSGDLSDNCTLLGCVVCVAQRSETVRVLSDAPMKVAETGGPSLIGLYIPIQSWN</sequence>
<keyword evidence="2" id="KW-1185">Reference proteome</keyword>
<evidence type="ECO:0008006" key="3">
    <source>
        <dbReference type="Google" id="ProtNLM"/>
    </source>
</evidence>
<dbReference type="Proteomes" id="UP001642484">
    <property type="component" value="Unassembled WGS sequence"/>
</dbReference>
<organism evidence="1 2">
    <name type="scientific">Durusdinium trenchii</name>
    <dbReference type="NCBI Taxonomy" id="1381693"/>
    <lineage>
        <taxon>Eukaryota</taxon>
        <taxon>Sar</taxon>
        <taxon>Alveolata</taxon>
        <taxon>Dinophyceae</taxon>
        <taxon>Suessiales</taxon>
        <taxon>Symbiodiniaceae</taxon>
        <taxon>Durusdinium</taxon>
    </lineage>
</organism>
<reference evidence="1 2" key="1">
    <citation type="submission" date="2024-02" db="EMBL/GenBank/DDBJ databases">
        <authorList>
            <person name="Chen Y."/>
            <person name="Shah S."/>
            <person name="Dougan E. K."/>
            <person name="Thang M."/>
            <person name="Chan C."/>
        </authorList>
    </citation>
    <scope>NUCLEOTIDE SEQUENCE [LARGE SCALE GENOMIC DNA]</scope>
</reference>
<evidence type="ECO:0000313" key="1">
    <source>
        <dbReference type="EMBL" id="CAK9007227.1"/>
    </source>
</evidence>